<evidence type="ECO:0000313" key="1">
    <source>
        <dbReference type="EMBL" id="MBO2455565.1"/>
    </source>
</evidence>
<comment type="caution">
    <text evidence="1">The sequence shown here is derived from an EMBL/GenBank/DDBJ whole genome shotgun (WGS) entry which is preliminary data.</text>
</comment>
<protein>
    <submittedName>
        <fullName evidence="1">Uncharacterized protein</fullName>
    </submittedName>
</protein>
<dbReference type="RefSeq" id="WP_208263787.1">
    <property type="nucleotide sequence ID" value="NZ_JAGEOJ010000038.1"/>
</dbReference>
<sequence length="99" mass="10265">MSATIAPATNPTTASPISLSASELAQILFTSRLQASGRPSTTQVRAAIDERLAECGDDCATCLASVAQEAGDHPEAYAARMRWALDSVSRAYSSCMAAA</sequence>
<dbReference type="Proteomes" id="UP000669179">
    <property type="component" value="Unassembled WGS sequence"/>
</dbReference>
<proteinExistence type="predicted"/>
<dbReference type="AlphaFoldDB" id="A0A939PMW6"/>
<reference evidence="1" key="1">
    <citation type="submission" date="2021-03" db="EMBL/GenBank/DDBJ databases">
        <authorList>
            <person name="Kanchanasin P."/>
            <person name="Saeng-In P."/>
            <person name="Phongsopitanun W."/>
            <person name="Yuki M."/>
            <person name="Kudo T."/>
            <person name="Ohkuma M."/>
            <person name="Tanasupawat S."/>
        </authorList>
    </citation>
    <scope>NUCLEOTIDE SEQUENCE</scope>
    <source>
        <strain evidence="1">GKU 128</strain>
    </source>
</reference>
<accession>A0A939PMW6</accession>
<dbReference type="EMBL" id="JAGEOJ010000038">
    <property type="protein sequence ID" value="MBO2455565.1"/>
    <property type="molecule type" value="Genomic_DNA"/>
</dbReference>
<organism evidence="1 2">
    <name type="scientific">Actinomadura barringtoniae</name>
    <dbReference type="NCBI Taxonomy" id="1427535"/>
    <lineage>
        <taxon>Bacteria</taxon>
        <taxon>Bacillati</taxon>
        <taxon>Actinomycetota</taxon>
        <taxon>Actinomycetes</taxon>
        <taxon>Streptosporangiales</taxon>
        <taxon>Thermomonosporaceae</taxon>
        <taxon>Actinomadura</taxon>
    </lineage>
</organism>
<keyword evidence="2" id="KW-1185">Reference proteome</keyword>
<name>A0A939PMW6_9ACTN</name>
<gene>
    <name evidence="1" type="ORF">J4573_51410</name>
</gene>
<evidence type="ECO:0000313" key="2">
    <source>
        <dbReference type="Proteomes" id="UP000669179"/>
    </source>
</evidence>